<dbReference type="Pfam" id="PF01593">
    <property type="entry name" value="Amino_oxidase"/>
    <property type="match status" value="1"/>
</dbReference>
<protein>
    <submittedName>
        <fullName evidence="2">Phytoene dehydrogenase-like protein</fullName>
    </submittedName>
</protein>
<name>A0A4R7FRX5_9MICO</name>
<dbReference type="RefSeq" id="WP_133765285.1">
    <property type="nucleotide sequence ID" value="NZ_BAAARP010000001.1"/>
</dbReference>
<dbReference type="InterPro" id="IPR002937">
    <property type="entry name" value="Amino_oxidase"/>
</dbReference>
<organism evidence="2 3">
    <name type="scientific">Amnibacterium kyonggiense</name>
    <dbReference type="NCBI Taxonomy" id="595671"/>
    <lineage>
        <taxon>Bacteria</taxon>
        <taxon>Bacillati</taxon>
        <taxon>Actinomycetota</taxon>
        <taxon>Actinomycetes</taxon>
        <taxon>Micrococcales</taxon>
        <taxon>Microbacteriaceae</taxon>
        <taxon>Amnibacterium</taxon>
    </lineage>
</organism>
<comment type="caution">
    <text evidence="2">The sequence shown here is derived from an EMBL/GenBank/DDBJ whole genome shotgun (WGS) entry which is preliminary data.</text>
</comment>
<accession>A0A4R7FRX5</accession>
<feature type="domain" description="Amine oxidase" evidence="1">
    <location>
        <begin position="15"/>
        <end position="402"/>
    </location>
</feature>
<evidence type="ECO:0000259" key="1">
    <source>
        <dbReference type="Pfam" id="PF01593"/>
    </source>
</evidence>
<dbReference type="InterPro" id="IPR036188">
    <property type="entry name" value="FAD/NAD-bd_sf"/>
</dbReference>
<dbReference type="SUPFAM" id="SSF51905">
    <property type="entry name" value="FAD/NAD(P)-binding domain"/>
    <property type="match status" value="1"/>
</dbReference>
<evidence type="ECO:0000313" key="3">
    <source>
        <dbReference type="Proteomes" id="UP000295344"/>
    </source>
</evidence>
<dbReference type="Proteomes" id="UP000295344">
    <property type="component" value="Unassembled WGS sequence"/>
</dbReference>
<gene>
    <name evidence="2" type="ORF">CLV52_1147</name>
</gene>
<proteinExistence type="predicted"/>
<dbReference type="GO" id="GO:0016491">
    <property type="term" value="F:oxidoreductase activity"/>
    <property type="evidence" value="ECO:0007669"/>
    <property type="project" value="InterPro"/>
</dbReference>
<dbReference type="EMBL" id="SOAM01000001">
    <property type="protein sequence ID" value="TDS80581.1"/>
    <property type="molecule type" value="Genomic_DNA"/>
</dbReference>
<dbReference type="OrthoDB" id="9767561at2"/>
<keyword evidence="3" id="KW-1185">Reference proteome</keyword>
<reference evidence="2 3" key="1">
    <citation type="submission" date="2019-03" db="EMBL/GenBank/DDBJ databases">
        <title>Genomic Encyclopedia of Archaeal and Bacterial Type Strains, Phase II (KMG-II): from individual species to whole genera.</title>
        <authorList>
            <person name="Goeker M."/>
        </authorList>
    </citation>
    <scope>NUCLEOTIDE SEQUENCE [LARGE SCALE GENOMIC DNA]</scope>
    <source>
        <strain evidence="2 3">DSM 24782</strain>
    </source>
</reference>
<dbReference type="PRINTS" id="PR00411">
    <property type="entry name" value="PNDRDTASEI"/>
</dbReference>
<dbReference type="Gene3D" id="3.50.50.60">
    <property type="entry name" value="FAD/NAD(P)-binding domain"/>
    <property type="match status" value="1"/>
</dbReference>
<sequence length="407" mass="42389">MTAREADVLVVGAGLAGLAAALRLTAAGRSVRVLEASDAPGGRMRSDVIDGFTVDRGFQILNTAYPELRRIGMPDVGLRPFVRGALLRDQRGLHLVADPRQAPGGAAGLVAAPLGSAAERARLLAWLGAVTVLPASRLRGAHDLPLEEALRRRGVVGDPVEHFLRPFLQGVLLERELTTSSRFAAFVLRSFALGTVGVPATGMGALPAALADRLPGGTIEYGARATAVRPGEVDVEGGTTRRAEAVVVAADPRTAADLLGVRRPAMHAVTTVWHAVAAPPVRRPVIALDTEGGPVANSVVMTNTAPGYSLDRRALVASSVLGPEPLPDPLLRSTLARIWGVGTAMWEEVAVTRVPAALPALPGGSPLRRPVRLAEGLYVAGDHRDTPSSQGALVSGRRAADAYLAGR</sequence>
<dbReference type="AlphaFoldDB" id="A0A4R7FRX5"/>
<dbReference type="PANTHER" id="PTHR42841">
    <property type="entry name" value="AMINE OXIDASE"/>
    <property type="match status" value="1"/>
</dbReference>
<evidence type="ECO:0000313" key="2">
    <source>
        <dbReference type="EMBL" id="TDS80581.1"/>
    </source>
</evidence>